<comment type="caution">
    <text evidence="1">The sequence shown here is derived from an EMBL/GenBank/DDBJ whole genome shotgun (WGS) entry which is preliminary data.</text>
</comment>
<proteinExistence type="predicted"/>
<dbReference type="AlphaFoldDB" id="A0A1F2P774"/>
<evidence type="ECO:0000313" key="2">
    <source>
        <dbReference type="Proteomes" id="UP000186940"/>
    </source>
</evidence>
<name>A0A1F2P774_9EURY</name>
<organism evidence="1 2">
    <name type="scientific">Candidatus Syntropharchaeum caldarium</name>
    <dbReference type="NCBI Taxonomy" id="1838285"/>
    <lineage>
        <taxon>Archaea</taxon>
        <taxon>Methanobacteriati</taxon>
        <taxon>Methanobacteriota</taxon>
        <taxon>Stenosarchaea group</taxon>
        <taxon>Methanomicrobia</taxon>
        <taxon>Methanosarcinales</taxon>
        <taxon>ANME-2 cluster</taxon>
        <taxon>Candidatus Syntropharchaeum</taxon>
    </lineage>
</organism>
<dbReference type="STRING" id="1838285.SCAL_001683"/>
<dbReference type="Proteomes" id="UP000186940">
    <property type="component" value="Unassembled WGS sequence"/>
</dbReference>
<keyword evidence="2" id="KW-1185">Reference proteome</keyword>
<accession>A0A1F2P774</accession>
<dbReference type="EMBL" id="LYOS01000007">
    <property type="protein sequence ID" value="OFV67149.1"/>
    <property type="molecule type" value="Genomic_DNA"/>
</dbReference>
<reference evidence="1" key="1">
    <citation type="submission" date="2016-05" db="EMBL/GenBank/DDBJ databases">
        <title>Microbial consortia oxidize butane by reversing methanogenesis.</title>
        <authorList>
            <person name="Laso-Perez R."/>
            <person name="Richter M."/>
            <person name="Wegener G."/>
            <person name="Musat F."/>
        </authorList>
    </citation>
    <scope>NUCLEOTIDE SEQUENCE [LARGE SCALE GENOMIC DNA]</scope>
    <source>
        <strain evidence="1">BOX2</strain>
    </source>
</reference>
<protein>
    <submittedName>
        <fullName evidence="1">Uncharacterized protein</fullName>
    </submittedName>
</protein>
<gene>
    <name evidence="1" type="ORF">SCAL_001683</name>
</gene>
<evidence type="ECO:0000313" key="1">
    <source>
        <dbReference type="EMBL" id="OFV67149.1"/>
    </source>
</evidence>
<sequence>MVRYLIQVQKRKEKDTNACLKHRFTKIELELAVMRHKTRLNTVKHINKK</sequence>